<dbReference type="AlphaFoldDB" id="A0A1W6WXV3"/>
<keyword evidence="1" id="KW-0614">Plasmid</keyword>
<dbReference type="RefSeq" id="WP_000142907.1">
    <property type="nucleotide sequence ID" value="NZ_JARSXD010000054.1"/>
</dbReference>
<protein>
    <submittedName>
        <fullName evidence="1">Uncharacterized protein</fullName>
    </submittedName>
</protein>
<reference evidence="1 2" key="1">
    <citation type="submission" date="2017-04" db="EMBL/GenBank/DDBJ databases">
        <title>Complete Genome Sequence of Bacillus thuringiensis type Strain ATCC 10792.</title>
        <authorList>
            <person name="Oh D.-H."/>
            <person name="Park B.-J."/>
            <person name="Shuai W."/>
            <person name="Chelliah R."/>
        </authorList>
    </citation>
    <scope>NUCLEOTIDE SEQUENCE [LARGE SCALE GENOMIC DNA]</scope>
    <source>
        <strain evidence="1 2">ATCC 10792</strain>
        <plasmid evidence="1 2">poh1</plasmid>
    </source>
</reference>
<dbReference type="Proteomes" id="UP000194143">
    <property type="component" value="Plasmid poh1"/>
</dbReference>
<organism evidence="1 2">
    <name type="scientific">Bacillus thuringiensis</name>
    <dbReference type="NCBI Taxonomy" id="1428"/>
    <lineage>
        <taxon>Bacteria</taxon>
        <taxon>Bacillati</taxon>
        <taxon>Bacillota</taxon>
        <taxon>Bacilli</taxon>
        <taxon>Bacillales</taxon>
        <taxon>Bacillaceae</taxon>
        <taxon>Bacillus</taxon>
        <taxon>Bacillus cereus group</taxon>
    </lineage>
</organism>
<proteinExistence type="predicted"/>
<sequence length="104" mass="12224">MTFKHTFIQAIQEHHEKGGYFFIDETIYKRFPIILKLIPDISNLLIDESTYHSLQKDPIYMTLKYCVEKEIITFPFSLESANINNEFGKDTKKQITGGINFIYP</sequence>
<accession>A0A1W6WXV3</accession>
<dbReference type="EMBL" id="CP021062">
    <property type="protein sequence ID" value="ARP61390.1"/>
    <property type="molecule type" value="Genomic_DNA"/>
</dbReference>
<geneLocation type="plasmid" evidence="1 2">
    <name>poh1</name>
</geneLocation>
<evidence type="ECO:0000313" key="1">
    <source>
        <dbReference type="EMBL" id="ARP61390.1"/>
    </source>
</evidence>
<name>A0A1W6WXV3_BACTU</name>
<keyword evidence="2" id="KW-1185">Reference proteome</keyword>
<gene>
    <name evidence="1" type="ORF">CAB88_30720</name>
</gene>
<evidence type="ECO:0000313" key="2">
    <source>
        <dbReference type="Proteomes" id="UP000194143"/>
    </source>
</evidence>